<protein>
    <submittedName>
        <fullName evidence="2">Uncharacterized protein</fullName>
    </submittedName>
</protein>
<keyword evidence="3" id="KW-1185">Reference proteome</keyword>
<proteinExistence type="predicted"/>
<dbReference type="AlphaFoldDB" id="A0A2T0N2F2"/>
<evidence type="ECO:0000313" key="2">
    <source>
        <dbReference type="EMBL" id="PRX66109.1"/>
    </source>
</evidence>
<accession>A0A2T0N2F2</accession>
<reference evidence="2 3" key="1">
    <citation type="submission" date="2018-03" db="EMBL/GenBank/DDBJ databases">
        <title>Genomic Encyclopedia of Type Strains, Phase III (KMG-III): the genomes of soil and plant-associated and newly described type strains.</title>
        <authorList>
            <person name="Whitman W."/>
        </authorList>
    </citation>
    <scope>NUCLEOTIDE SEQUENCE [LARGE SCALE GENOMIC DNA]</scope>
    <source>
        <strain evidence="2 3">CGMCC 4.7104</strain>
    </source>
</reference>
<dbReference type="Proteomes" id="UP000238312">
    <property type="component" value="Unassembled WGS sequence"/>
</dbReference>
<name>A0A2T0N2F2_9ACTN</name>
<evidence type="ECO:0000313" key="3">
    <source>
        <dbReference type="Proteomes" id="UP000238312"/>
    </source>
</evidence>
<feature type="region of interest" description="Disordered" evidence="1">
    <location>
        <begin position="1"/>
        <end position="22"/>
    </location>
</feature>
<dbReference type="RefSeq" id="WP_106239679.1">
    <property type="nucleotide sequence ID" value="NZ_PVNG01000006.1"/>
</dbReference>
<sequence>MARTDLPVTKTTRAGHDLTAPLPTDAIADGHAFVNNSRRMVRVKNAAAEARTVTVQIPGQIEGQPLPDVPYPVPAGGDVLIPPLPAIYNQSGGKVYLDYSDPDGLTVHVLELPAV</sequence>
<dbReference type="EMBL" id="PVNG01000006">
    <property type="protein sequence ID" value="PRX66109.1"/>
    <property type="molecule type" value="Genomic_DNA"/>
</dbReference>
<evidence type="ECO:0000256" key="1">
    <source>
        <dbReference type="SAM" id="MobiDB-lite"/>
    </source>
</evidence>
<dbReference type="OrthoDB" id="3538176at2"/>
<gene>
    <name evidence="2" type="ORF">B0I32_106245</name>
</gene>
<organism evidence="2 3">
    <name type="scientific">Nonomuraea fuscirosea</name>
    <dbReference type="NCBI Taxonomy" id="1291556"/>
    <lineage>
        <taxon>Bacteria</taxon>
        <taxon>Bacillati</taxon>
        <taxon>Actinomycetota</taxon>
        <taxon>Actinomycetes</taxon>
        <taxon>Streptosporangiales</taxon>
        <taxon>Streptosporangiaceae</taxon>
        <taxon>Nonomuraea</taxon>
    </lineage>
</organism>
<comment type="caution">
    <text evidence="2">The sequence shown here is derived from an EMBL/GenBank/DDBJ whole genome shotgun (WGS) entry which is preliminary data.</text>
</comment>